<organism evidence="1 2">
    <name type="scientific">Aeoliella mucimassa</name>
    <dbReference type="NCBI Taxonomy" id="2527972"/>
    <lineage>
        <taxon>Bacteria</taxon>
        <taxon>Pseudomonadati</taxon>
        <taxon>Planctomycetota</taxon>
        <taxon>Planctomycetia</taxon>
        <taxon>Pirellulales</taxon>
        <taxon>Lacipirellulaceae</taxon>
        <taxon>Aeoliella</taxon>
    </lineage>
</organism>
<name>A0A518ALZ1_9BACT</name>
<dbReference type="RefSeq" id="WP_145246545.1">
    <property type="nucleotide sequence ID" value="NZ_CP036278.1"/>
</dbReference>
<evidence type="ECO:0000313" key="1">
    <source>
        <dbReference type="EMBL" id="QDU55726.1"/>
    </source>
</evidence>
<dbReference type="Proteomes" id="UP000315750">
    <property type="component" value="Chromosome"/>
</dbReference>
<dbReference type="KEGG" id="amuc:Pan181_19200"/>
<reference evidence="1 2" key="1">
    <citation type="submission" date="2019-02" db="EMBL/GenBank/DDBJ databases">
        <title>Deep-cultivation of Planctomycetes and their phenomic and genomic characterization uncovers novel biology.</title>
        <authorList>
            <person name="Wiegand S."/>
            <person name="Jogler M."/>
            <person name="Boedeker C."/>
            <person name="Pinto D."/>
            <person name="Vollmers J."/>
            <person name="Rivas-Marin E."/>
            <person name="Kohn T."/>
            <person name="Peeters S.H."/>
            <person name="Heuer A."/>
            <person name="Rast P."/>
            <person name="Oberbeckmann S."/>
            <person name="Bunk B."/>
            <person name="Jeske O."/>
            <person name="Meyerdierks A."/>
            <person name="Storesund J.E."/>
            <person name="Kallscheuer N."/>
            <person name="Luecker S."/>
            <person name="Lage O.M."/>
            <person name="Pohl T."/>
            <person name="Merkel B.J."/>
            <person name="Hornburger P."/>
            <person name="Mueller R.-W."/>
            <person name="Bruemmer F."/>
            <person name="Labrenz M."/>
            <person name="Spormann A.M."/>
            <person name="Op den Camp H."/>
            <person name="Overmann J."/>
            <person name="Amann R."/>
            <person name="Jetten M.S.M."/>
            <person name="Mascher T."/>
            <person name="Medema M.H."/>
            <person name="Devos D.P."/>
            <person name="Kaster A.-K."/>
            <person name="Ovreas L."/>
            <person name="Rohde M."/>
            <person name="Galperin M.Y."/>
            <person name="Jogler C."/>
        </authorList>
    </citation>
    <scope>NUCLEOTIDE SEQUENCE [LARGE SCALE GENOMIC DNA]</scope>
    <source>
        <strain evidence="1 2">Pan181</strain>
    </source>
</reference>
<dbReference type="EMBL" id="CP036278">
    <property type="protein sequence ID" value="QDU55726.1"/>
    <property type="molecule type" value="Genomic_DNA"/>
</dbReference>
<gene>
    <name evidence="1" type="ORF">Pan181_19200</name>
</gene>
<protein>
    <submittedName>
        <fullName evidence="1">Uncharacterized protein</fullName>
    </submittedName>
</protein>
<dbReference type="AlphaFoldDB" id="A0A518ALZ1"/>
<sequence length="198" mass="21917">MKHFLLLAVIFSTCMGVLEGQPPQTPDEDALRKEEIRSVLELVKLTATPEWSYARLEAAADLIVIASVDSSTAMAPHLEIEHALGAATSTQYDHRLQVHSVLKGACGQILHVATSEWKDDVIVMTNSDIARLRPTLRLPLLVGTEIDGVITSYGSSTPIETYDIHPEYLLYLKKYKDDLYVPVSGQRFSGLSVRLLNN</sequence>
<keyword evidence="2" id="KW-1185">Reference proteome</keyword>
<proteinExistence type="predicted"/>
<evidence type="ECO:0000313" key="2">
    <source>
        <dbReference type="Proteomes" id="UP000315750"/>
    </source>
</evidence>
<accession>A0A518ALZ1</accession>